<dbReference type="InterPro" id="IPR017927">
    <property type="entry name" value="FAD-bd_FR_type"/>
</dbReference>
<dbReference type="Proteomes" id="UP000765160">
    <property type="component" value="Unassembled WGS sequence"/>
</dbReference>
<evidence type="ECO:0000259" key="3">
    <source>
        <dbReference type="PROSITE" id="PS51384"/>
    </source>
</evidence>
<dbReference type="Gene3D" id="3.40.50.80">
    <property type="entry name" value="Nucleotide-binding domain of ferredoxin-NADP reductase (FNR) module"/>
    <property type="match status" value="1"/>
</dbReference>
<dbReference type="EMBL" id="JAAVTX010000001">
    <property type="protein sequence ID" value="NKE43354.1"/>
    <property type="molecule type" value="Genomic_DNA"/>
</dbReference>
<dbReference type="InterPro" id="IPR039374">
    <property type="entry name" value="SIP_fam"/>
</dbReference>
<dbReference type="InterPro" id="IPR017938">
    <property type="entry name" value="Riboflavin_synthase-like_b-brl"/>
</dbReference>
<feature type="region of interest" description="Disordered" evidence="2">
    <location>
        <begin position="270"/>
        <end position="297"/>
    </location>
</feature>
<dbReference type="PROSITE" id="PS51384">
    <property type="entry name" value="FAD_FR"/>
    <property type="match status" value="1"/>
</dbReference>
<dbReference type="Pfam" id="PF04954">
    <property type="entry name" value="SIP"/>
    <property type="match status" value="1"/>
</dbReference>
<dbReference type="Gene3D" id="2.40.30.10">
    <property type="entry name" value="Translation factors"/>
    <property type="match status" value="1"/>
</dbReference>
<comment type="caution">
    <text evidence="4">The sequence shown here is derived from an EMBL/GenBank/DDBJ whole genome shotgun (WGS) entry which is preliminary data.</text>
</comment>
<protein>
    <submittedName>
        <fullName evidence="4">Siderophore-interacting protein</fullName>
    </submittedName>
</protein>
<evidence type="ECO:0000313" key="5">
    <source>
        <dbReference type="Proteomes" id="UP000765160"/>
    </source>
</evidence>
<feature type="domain" description="FAD-binding FR-type" evidence="3">
    <location>
        <begin position="16"/>
        <end position="139"/>
    </location>
</feature>
<dbReference type="RefSeq" id="WP_168046289.1">
    <property type="nucleotide sequence ID" value="NZ_JAATJR010000001.1"/>
</dbReference>
<name>A0ABX1EVW7_9PROT</name>
<comment type="similarity">
    <text evidence="1">Belongs to the SIP oxidoreductase family.</text>
</comment>
<dbReference type="SUPFAM" id="SSF63380">
    <property type="entry name" value="Riboflavin synthase domain-like"/>
    <property type="match status" value="1"/>
</dbReference>
<dbReference type="CDD" id="cd06193">
    <property type="entry name" value="siderophore_interacting"/>
    <property type="match status" value="1"/>
</dbReference>
<dbReference type="Pfam" id="PF08021">
    <property type="entry name" value="FAD_binding_9"/>
    <property type="match status" value="1"/>
</dbReference>
<evidence type="ECO:0000256" key="2">
    <source>
        <dbReference type="SAM" id="MobiDB-lite"/>
    </source>
</evidence>
<reference evidence="4 5" key="1">
    <citation type="submission" date="2020-03" db="EMBL/GenBank/DDBJ databases">
        <title>Roseomonas selenitidurans sp. nov. isolated from soil.</title>
        <authorList>
            <person name="Liu H."/>
        </authorList>
    </citation>
    <scope>NUCLEOTIDE SEQUENCE [LARGE SCALE GENOMIC DNA]</scope>
    <source>
        <strain evidence="4 5">JCM 15073</strain>
    </source>
</reference>
<evidence type="ECO:0000256" key="1">
    <source>
        <dbReference type="ARBA" id="ARBA00035644"/>
    </source>
</evidence>
<keyword evidence="5" id="KW-1185">Reference proteome</keyword>
<gene>
    <name evidence="4" type="ORF">HB662_01090</name>
</gene>
<dbReference type="PANTHER" id="PTHR30157:SF0">
    <property type="entry name" value="NADPH-DEPENDENT FERRIC-CHELATE REDUCTASE"/>
    <property type="match status" value="1"/>
</dbReference>
<organism evidence="4 5">
    <name type="scientific">Falsiroseomonas frigidaquae</name>
    <dbReference type="NCBI Taxonomy" id="487318"/>
    <lineage>
        <taxon>Bacteria</taxon>
        <taxon>Pseudomonadati</taxon>
        <taxon>Pseudomonadota</taxon>
        <taxon>Alphaproteobacteria</taxon>
        <taxon>Acetobacterales</taxon>
        <taxon>Roseomonadaceae</taxon>
        <taxon>Falsiroseomonas</taxon>
    </lineage>
</organism>
<dbReference type="InterPro" id="IPR013113">
    <property type="entry name" value="SIP_FAD-bd"/>
</dbReference>
<proteinExistence type="inferred from homology"/>
<dbReference type="InterPro" id="IPR007037">
    <property type="entry name" value="SIP_rossman_dom"/>
</dbReference>
<dbReference type="PANTHER" id="PTHR30157">
    <property type="entry name" value="FERRIC REDUCTASE, NADPH-DEPENDENT"/>
    <property type="match status" value="1"/>
</dbReference>
<accession>A0ABX1EVW7</accession>
<evidence type="ECO:0000313" key="4">
    <source>
        <dbReference type="EMBL" id="NKE43354.1"/>
    </source>
</evidence>
<sequence>MSGLAVSAEPWATRWRGIRRLRVLRTVQVTPGMRRITLGGREIAGLSGGPNVKLLLPPAPRIGLELPLQDAAGKPVWPAEDRRPVLRSYTVRRLDATAGELDIDFVLHGHAGIASAWAARAKAGDEVGIAGLGGRGVNPAARYILAGDHCALPALVNILEGLPETARGHAFIEVPGPEEQQKLRHPPGLAVTWLHHGPHGAGRTSLLARAVAGLAVAPGEDVFAWVAAESAAATAMGEHLRGVCGLDRRDMLVLGYWNFGVSVDDYGRSAAAQGRDQGRDQGRGEGPARAAQMQVAA</sequence>
<dbReference type="InterPro" id="IPR039261">
    <property type="entry name" value="FNR_nucleotide-bd"/>
</dbReference>